<dbReference type="Pfam" id="PF03412">
    <property type="entry name" value="Peptidase_C39"/>
    <property type="match status" value="1"/>
</dbReference>
<dbReference type="PROSITE" id="PS00211">
    <property type="entry name" value="ABC_TRANSPORTER_1"/>
    <property type="match status" value="1"/>
</dbReference>
<dbReference type="Pfam" id="PF00664">
    <property type="entry name" value="ABC_membrane"/>
    <property type="match status" value="1"/>
</dbReference>
<dbReference type="OrthoDB" id="9760168at2"/>
<evidence type="ECO:0000256" key="9">
    <source>
        <dbReference type="SAM" id="Phobius"/>
    </source>
</evidence>
<dbReference type="InterPro" id="IPR036640">
    <property type="entry name" value="ABC1_TM_sf"/>
</dbReference>
<dbReference type="GO" id="GO:0008233">
    <property type="term" value="F:peptidase activity"/>
    <property type="evidence" value="ECO:0007669"/>
    <property type="project" value="InterPro"/>
</dbReference>
<protein>
    <submittedName>
        <fullName evidence="13">Peptidase C39</fullName>
    </submittedName>
</protein>
<dbReference type="InterPro" id="IPR017871">
    <property type="entry name" value="ABC_transporter-like_CS"/>
</dbReference>
<keyword evidence="14" id="KW-1185">Reference proteome</keyword>
<proteinExistence type="predicted"/>
<dbReference type="Gene3D" id="3.40.50.300">
    <property type="entry name" value="P-loop containing nucleotide triphosphate hydrolases"/>
    <property type="match status" value="1"/>
</dbReference>
<sequence length="703" mass="78583">MNSGLVSLEVVARINKVRIDVPNIVREHCISSDDISSEELVRIAKRLGLRAKKKNVSLDQCHKKYPYPIIAQASDDTYFVVLGFKEEEQTVLVYIPAEGATRSVPMDEFKQLTTDRYIILSHRLLSESVRFGLGWFFKEVFNAKGIMAEILLASFVVQLFGLVTPLFTQVILDKVLVHRAMTTLKILAIGFIVIAVFEYVLNLARNYLFTHTANKMDAKLGAQLFRHLLSLPCPYFESRRVGDTIARVRELENIRNFVTNKTVSVIIDLVFSVVFVVVMLMYSMQLTFIVLGFVAAIGLLYVCITPELRRRLNTKFEMGAKSNSYLVESVTGIQTVKSLAIEGSIQRKWEDHLGRYVHSNFKMTNMSNITRGTAGFLQKLMTISILYLGVRLVLNNDLTIGQLIAFNMLSGQFAGPVLRLIGVWNELQQTLLSVEKLSDILNHPSEVQNENAIVLNKLSGQVVFEKVQFRYAPDAPMVLNGINFTIPAGACVGVVGRSGSGKSTVSKLIQRLYIPSSGSVRIDDVDINHVSPIWLRSNIGVVLQENYLFSGTIKENIVMGAPNASMDLVLHVAKITGVHDFVSRMPKGYDSEVGERGEGLSGGQRQRIAIARALITDPRILIFDEATSALDIESELIIRRNLQNIAKGRTMFIIAHKISIVKNCTVILAMDNGELVEAGTHEELMRIPNGYYKKLYTLQECTD</sequence>
<keyword evidence="2" id="KW-0813">Transport</keyword>
<dbReference type="SMART" id="SM00382">
    <property type="entry name" value="AAA"/>
    <property type="match status" value="1"/>
</dbReference>
<feature type="transmembrane region" description="Helical" evidence="9">
    <location>
        <begin position="263"/>
        <end position="282"/>
    </location>
</feature>
<dbReference type="InterPro" id="IPR027417">
    <property type="entry name" value="P-loop_NTPase"/>
</dbReference>
<dbReference type="RefSeq" id="WP_066856835.1">
    <property type="nucleotide sequence ID" value="NZ_JXMS01000025.1"/>
</dbReference>
<dbReference type="PATRIC" id="fig|1560234.3.peg.1636"/>
<dbReference type="InterPro" id="IPR003593">
    <property type="entry name" value="AAA+_ATPase"/>
</dbReference>
<dbReference type="GO" id="GO:0005524">
    <property type="term" value="F:ATP binding"/>
    <property type="evidence" value="ECO:0007669"/>
    <property type="project" value="UniProtKB-KW"/>
</dbReference>
<feature type="transmembrane region" description="Helical" evidence="9">
    <location>
        <begin position="150"/>
        <end position="172"/>
    </location>
</feature>
<keyword evidence="4 9" id="KW-0812">Transmembrane</keyword>
<name>A0A1B7XAJ1_9BACT</name>
<dbReference type="GO" id="GO:0016887">
    <property type="term" value="F:ATP hydrolysis activity"/>
    <property type="evidence" value="ECO:0007669"/>
    <property type="project" value="InterPro"/>
</dbReference>
<dbReference type="GO" id="GO:0030256">
    <property type="term" value="C:type I protein secretion system complex"/>
    <property type="evidence" value="ECO:0007669"/>
    <property type="project" value="InterPro"/>
</dbReference>
<dbReference type="CDD" id="cd18588">
    <property type="entry name" value="ABC_6TM_CyaB_HlyB_like"/>
    <property type="match status" value="1"/>
</dbReference>
<dbReference type="PANTHER" id="PTHR24221:SF647">
    <property type="entry name" value="BLL6336 PROTEIN"/>
    <property type="match status" value="1"/>
</dbReference>
<dbReference type="InterPro" id="IPR011527">
    <property type="entry name" value="ABC1_TM_dom"/>
</dbReference>
<dbReference type="PANTHER" id="PTHR24221">
    <property type="entry name" value="ATP-BINDING CASSETTE SUB-FAMILY B"/>
    <property type="match status" value="1"/>
</dbReference>
<dbReference type="GO" id="GO:0005886">
    <property type="term" value="C:plasma membrane"/>
    <property type="evidence" value="ECO:0007669"/>
    <property type="project" value="UniProtKB-SubCell"/>
</dbReference>
<dbReference type="EMBL" id="JXMS01000025">
    <property type="protein sequence ID" value="OBQ46378.1"/>
    <property type="molecule type" value="Genomic_DNA"/>
</dbReference>
<keyword evidence="3" id="KW-1003">Cell membrane</keyword>
<dbReference type="NCBIfam" id="TIGR01846">
    <property type="entry name" value="type_I_sec_HlyB"/>
    <property type="match status" value="1"/>
</dbReference>
<comment type="caution">
    <text evidence="13">The sequence shown here is derived from an EMBL/GenBank/DDBJ whole genome shotgun (WGS) entry which is preliminary data.</text>
</comment>
<comment type="subcellular location">
    <subcellularLocation>
        <location evidence="1">Cell membrane</location>
        <topology evidence="1">Multi-pass membrane protein</topology>
    </subcellularLocation>
</comment>
<dbReference type="Pfam" id="PF00005">
    <property type="entry name" value="ABC_tran"/>
    <property type="match status" value="1"/>
</dbReference>
<dbReference type="InterPro" id="IPR039421">
    <property type="entry name" value="Type_1_exporter"/>
</dbReference>
<dbReference type="STRING" id="1560234.SP90_12655"/>
<evidence type="ECO:0000313" key="14">
    <source>
        <dbReference type="Proteomes" id="UP000091979"/>
    </source>
</evidence>
<dbReference type="PROSITE" id="PS50990">
    <property type="entry name" value="PEPTIDASE_C39"/>
    <property type="match status" value="1"/>
</dbReference>
<feature type="transmembrane region" description="Helical" evidence="9">
    <location>
        <begin position="184"/>
        <end position="201"/>
    </location>
</feature>
<dbReference type="GO" id="GO:0140359">
    <property type="term" value="F:ABC-type transporter activity"/>
    <property type="evidence" value="ECO:0007669"/>
    <property type="project" value="InterPro"/>
</dbReference>
<dbReference type="SUPFAM" id="SSF52540">
    <property type="entry name" value="P-loop containing nucleoside triphosphate hydrolases"/>
    <property type="match status" value="1"/>
</dbReference>
<keyword evidence="7 9" id="KW-1133">Transmembrane helix</keyword>
<dbReference type="InterPro" id="IPR010132">
    <property type="entry name" value="ATPase_T1SS_HlyB"/>
</dbReference>
<accession>A0A1B7XAJ1</accession>
<evidence type="ECO:0000256" key="2">
    <source>
        <dbReference type="ARBA" id="ARBA00022448"/>
    </source>
</evidence>
<evidence type="ECO:0000256" key="8">
    <source>
        <dbReference type="ARBA" id="ARBA00023136"/>
    </source>
</evidence>
<evidence type="ECO:0000256" key="1">
    <source>
        <dbReference type="ARBA" id="ARBA00004651"/>
    </source>
</evidence>
<evidence type="ECO:0000256" key="3">
    <source>
        <dbReference type="ARBA" id="ARBA00022475"/>
    </source>
</evidence>
<evidence type="ECO:0000256" key="4">
    <source>
        <dbReference type="ARBA" id="ARBA00022692"/>
    </source>
</evidence>
<reference evidence="13 14" key="1">
    <citation type="submission" date="2015-01" db="EMBL/GenBank/DDBJ databases">
        <title>Desulfovibrio sp. JC271 draft genome sequence.</title>
        <authorList>
            <person name="Shivani Y."/>
            <person name="Subhash Y."/>
            <person name="Sasikala C."/>
            <person name="Ramana C.V."/>
        </authorList>
    </citation>
    <scope>NUCLEOTIDE SEQUENCE [LARGE SCALE GENOMIC DNA]</scope>
    <source>
        <strain evidence="13 14">JC271</strain>
    </source>
</reference>
<gene>
    <name evidence="13" type="ORF">SP90_12655</name>
</gene>
<dbReference type="GO" id="GO:0034040">
    <property type="term" value="F:ATPase-coupled lipid transmembrane transporter activity"/>
    <property type="evidence" value="ECO:0007669"/>
    <property type="project" value="TreeGrafter"/>
</dbReference>
<evidence type="ECO:0000256" key="6">
    <source>
        <dbReference type="ARBA" id="ARBA00022840"/>
    </source>
</evidence>
<evidence type="ECO:0000313" key="13">
    <source>
        <dbReference type="EMBL" id="OBQ46378.1"/>
    </source>
</evidence>
<dbReference type="GO" id="GO:0030253">
    <property type="term" value="P:protein secretion by the type I secretion system"/>
    <property type="evidence" value="ECO:0007669"/>
    <property type="project" value="InterPro"/>
</dbReference>
<feature type="domain" description="ABC transmembrane type-1" evidence="11">
    <location>
        <begin position="150"/>
        <end position="429"/>
    </location>
</feature>
<dbReference type="SUPFAM" id="SSF90123">
    <property type="entry name" value="ABC transporter transmembrane region"/>
    <property type="match status" value="1"/>
</dbReference>
<dbReference type="InterPro" id="IPR005074">
    <property type="entry name" value="Peptidase_C39"/>
</dbReference>
<dbReference type="Gene3D" id="1.20.1560.10">
    <property type="entry name" value="ABC transporter type 1, transmembrane domain"/>
    <property type="match status" value="1"/>
</dbReference>
<evidence type="ECO:0000259" key="10">
    <source>
        <dbReference type="PROSITE" id="PS50893"/>
    </source>
</evidence>
<dbReference type="Proteomes" id="UP000091979">
    <property type="component" value="Unassembled WGS sequence"/>
</dbReference>
<dbReference type="PROSITE" id="PS50893">
    <property type="entry name" value="ABC_TRANSPORTER_2"/>
    <property type="match status" value="1"/>
</dbReference>
<organism evidence="13 14">
    <name type="scientific">Halodesulfovibrio spirochaetisodalis</name>
    <dbReference type="NCBI Taxonomy" id="1560234"/>
    <lineage>
        <taxon>Bacteria</taxon>
        <taxon>Pseudomonadati</taxon>
        <taxon>Thermodesulfobacteriota</taxon>
        <taxon>Desulfovibrionia</taxon>
        <taxon>Desulfovibrionales</taxon>
        <taxon>Desulfovibrionaceae</taxon>
        <taxon>Halodesulfovibrio</taxon>
    </lineage>
</organism>
<feature type="domain" description="Peptidase C39" evidence="12">
    <location>
        <begin position="1"/>
        <end position="120"/>
    </location>
</feature>
<dbReference type="PROSITE" id="PS50929">
    <property type="entry name" value="ABC_TM1F"/>
    <property type="match status" value="1"/>
</dbReference>
<keyword evidence="8 9" id="KW-0472">Membrane</keyword>
<keyword evidence="5" id="KW-0547">Nucleotide-binding</keyword>
<evidence type="ECO:0000259" key="12">
    <source>
        <dbReference type="PROSITE" id="PS50990"/>
    </source>
</evidence>
<dbReference type="FunFam" id="3.40.50.300:FF:000299">
    <property type="entry name" value="ABC transporter ATP-binding protein/permease"/>
    <property type="match status" value="1"/>
</dbReference>
<evidence type="ECO:0000256" key="7">
    <source>
        <dbReference type="ARBA" id="ARBA00022989"/>
    </source>
</evidence>
<dbReference type="Gene3D" id="3.90.70.10">
    <property type="entry name" value="Cysteine proteinases"/>
    <property type="match status" value="1"/>
</dbReference>
<keyword evidence="6" id="KW-0067">ATP-binding</keyword>
<dbReference type="InterPro" id="IPR003439">
    <property type="entry name" value="ABC_transporter-like_ATP-bd"/>
</dbReference>
<dbReference type="GO" id="GO:0006508">
    <property type="term" value="P:proteolysis"/>
    <property type="evidence" value="ECO:0007669"/>
    <property type="project" value="InterPro"/>
</dbReference>
<evidence type="ECO:0000256" key="5">
    <source>
        <dbReference type="ARBA" id="ARBA00022741"/>
    </source>
</evidence>
<evidence type="ECO:0000259" key="11">
    <source>
        <dbReference type="PROSITE" id="PS50929"/>
    </source>
</evidence>
<dbReference type="AlphaFoldDB" id="A0A1B7XAJ1"/>
<feature type="transmembrane region" description="Helical" evidence="9">
    <location>
        <begin position="288"/>
        <end position="308"/>
    </location>
</feature>
<feature type="domain" description="ABC transporter" evidence="10">
    <location>
        <begin position="462"/>
        <end position="697"/>
    </location>
</feature>